<organism evidence="2 3">
    <name type="scientific">Paenibacillus illinoisensis</name>
    <dbReference type="NCBI Taxonomy" id="59845"/>
    <lineage>
        <taxon>Bacteria</taxon>
        <taxon>Bacillati</taxon>
        <taxon>Bacillota</taxon>
        <taxon>Bacilli</taxon>
        <taxon>Bacillales</taxon>
        <taxon>Paenibacillaceae</taxon>
        <taxon>Paenibacillus</taxon>
    </lineage>
</organism>
<keyword evidence="1" id="KW-0472">Membrane</keyword>
<sequence length="88" mass="9590">MSKNGFGIIAGILGLAVVAIGVFSYVNHSKPELSQYHSKGIIKAIETKEKAIVVGNYKVRYSLSMDTLIEEGPTDVVFDKNTKSVLIF</sequence>
<keyword evidence="1" id="KW-0812">Transmembrane</keyword>
<dbReference type="Proteomes" id="UP001618531">
    <property type="component" value="Unassembled WGS sequence"/>
</dbReference>
<protein>
    <submittedName>
        <fullName evidence="2">Uncharacterized protein</fullName>
    </submittedName>
</protein>
<keyword evidence="1" id="KW-1133">Transmembrane helix</keyword>
<evidence type="ECO:0000313" key="2">
    <source>
        <dbReference type="EMBL" id="MFK0523998.1"/>
    </source>
</evidence>
<name>A0ABW8HWX6_9BACL</name>
<comment type="caution">
    <text evidence="2">The sequence shown here is derived from an EMBL/GenBank/DDBJ whole genome shotgun (WGS) entry which is preliminary data.</text>
</comment>
<evidence type="ECO:0000313" key="3">
    <source>
        <dbReference type="Proteomes" id="UP001618531"/>
    </source>
</evidence>
<dbReference type="RefSeq" id="WP_402876468.1">
    <property type="nucleotide sequence ID" value="NZ_JBIYSL010000004.1"/>
</dbReference>
<accession>A0ABW8HWX6</accession>
<evidence type="ECO:0000256" key="1">
    <source>
        <dbReference type="SAM" id="Phobius"/>
    </source>
</evidence>
<proteinExistence type="predicted"/>
<gene>
    <name evidence="2" type="ORF">ACINKY_17500</name>
</gene>
<dbReference type="EMBL" id="JBIYSL010000004">
    <property type="protein sequence ID" value="MFK0523998.1"/>
    <property type="molecule type" value="Genomic_DNA"/>
</dbReference>
<reference evidence="2 3" key="1">
    <citation type="submission" date="2024-11" db="EMBL/GenBank/DDBJ databases">
        <title>Identification and Characterization of a Novel Fosfomycin Bacillithiol Transferase FosB8 in Paenibacillus illinoisensis.</title>
        <authorList>
            <person name="Lu W."/>
        </authorList>
    </citation>
    <scope>NUCLEOTIDE SEQUENCE [LARGE SCALE GENOMIC DNA]</scope>
    <source>
        <strain evidence="2 3">WP77</strain>
    </source>
</reference>
<feature type="transmembrane region" description="Helical" evidence="1">
    <location>
        <begin position="6"/>
        <end position="26"/>
    </location>
</feature>
<keyword evidence="3" id="KW-1185">Reference proteome</keyword>